<dbReference type="EMBL" id="JACIIZ010000002">
    <property type="protein sequence ID" value="MBB6250414.1"/>
    <property type="molecule type" value="Genomic_DNA"/>
</dbReference>
<comment type="caution">
    <text evidence="1">The sequence shown here is derived from an EMBL/GenBank/DDBJ whole genome shotgun (WGS) entry which is preliminary data.</text>
</comment>
<gene>
    <name evidence="1" type="ORF">FHS74_000955</name>
</gene>
<sequence length="131" mass="14070">MVALMGLVSVANAASRSLQYEPAVVELTGTVVVEDHYGPPNFGETPQEDAKLRVPMLRLDASVDVAGDPHSDTNLSSFEDVDKMQIVLTKGRSVDGFIGKHVTVTGTLTEQLEGGDFTQVLITMKTIKPAR</sequence>
<keyword evidence="2" id="KW-1185">Reference proteome</keyword>
<accession>A0A7X0AUM4</accession>
<dbReference type="RefSeq" id="WP_184797933.1">
    <property type="nucleotide sequence ID" value="NZ_JACIIZ010000002.1"/>
</dbReference>
<protein>
    <submittedName>
        <fullName evidence="1">Uncharacterized protein</fullName>
    </submittedName>
</protein>
<organism evidence="1 2">
    <name type="scientific">Nitrospirillum iridis</name>
    <dbReference type="NCBI Taxonomy" id="765888"/>
    <lineage>
        <taxon>Bacteria</taxon>
        <taxon>Pseudomonadati</taxon>
        <taxon>Pseudomonadota</taxon>
        <taxon>Alphaproteobacteria</taxon>
        <taxon>Rhodospirillales</taxon>
        <taxon>Azospirillaceae</taxon>
        <taxon>Nitrospirillum</taxon>
    </lineage>
</organism>
<dbReference type="AlphaFoldDB" id="A0A7X0AUM4"/>
<reference evidence="1 2" key="1">
    <citation type="submission" date="2020-08" db="EMBL/GenBank/DDBJ databases">
        <title>Genomic Encyclopedia of Type Strains, Phase IV (KMG-IV): sequencing the most valuable type-strain genomes for metagenomic binning, comparative biology and taxonomic classification.</title>
        <authorList>
            <person name="Goeker M."/>
        </authorList>
    </citation>
    <scope>NUCLEOTIDE SEQUENCE [LARGE SCALE GENOMIC DNA]</scope>
    <source>
        <strain evidence="1 2">DSM 22198</strain>
    </source>
</reference>
<evidence type="ECO:0000313" key="1">
    <source>
        <dbReference type="EMBL" id="MBB6250414.1"/>
    </source>
</evidence>
<evidence type="ECO:0000313" key="2">
    <source>
        <dbReference type="Proteomes" id="UP000539175"/>
    </source>
</evidence>
<proteinExistence type="predicted"/>
<dbReference type="Proteomes" id="UP000539175">
    <property type="component" value="Unassembled WGS sequence"/>
</dbReference>
<name>A0A7X0AUM4_9PROT</name>